<evidence type="ECO:0000256" key="2">
    <source>
        <dbReference type="ARBA" id="ARBA00022803"/>
    </source>
</evidence>
<sequence length="284" mass="32413">MSIAALVNLSDFDCNDLQNDSYSKNKWNKELLNPFQSKYLKIDDSREEQTKEKCNSSSTISLHIAAYENFVEDDKSIDKSEGIKIQEKHGFGKVWKNAMQHGSTTKSAFEIPRQQNDEPMKPEVMQFKASQKLLNPKQQISSSNADNEKNVAGSKFENLKAKANTLFKKAQSEDMFRAAKYQEAIEMYDKILQISSLTSENKATIYSNKSATNLMLKDGKSALKNAEESIKLWPNWWRSYYRLGRAQIELQEWSNAEKSLVKALALNSASKEIRDELGDVRSKV</sequence>
<dbReference type="GO" id="GO:0016020">
    <property type="term" value="C:membrane"/>
    <property type="evidence" value="ECO:0007669"/>
    <property type="project" value="TreeGrafter"/>
</dbReference>
<evidence type="ECO:0000256" key="1">
    <source>
        <dbReference type="ARBA" id="ARBA00022737"/>
    </source>
</evidence>
<keyword evidence="2" id="KW-0802">TPR repeat</keyword>
<dbReference type="InterPro" id="IPR047150">
    <property type="entry name" value="SGT"/>
</dbReference>
<name>A0A914QU68_9BILA</name>
<dbReference type="PANTHER" id="PTHR45831:SF2">
    <property type="entry name" value="LD24721P"/>
    <property type="match status" value="1"/>
</dbReference>
<keyword evidence="3" id="KW-1185">Reference proteome</keyword>
<keyword evidence="1" id="KW-0677">Repeat</keyword>
<dbReference type="AlphaFoldDB" id="A0A914QU68"/>
<protein>
    <submittedName>
        <fullName evidence="4">Uncharacterized protein</fullName>
    </submittedName>
</protein>
<proteinExistence type="predicted"/>
<dbReference type="GO" id="GO:0060090">
    <property type="term" value="F:molecular adaptor activity"/>
    <property type="evidence" value="ECO:0007669"/>
    <property type="project" value="TreeGrafter"/>
</dbReference>
<accession>A0A914QU68</accession>
<dbReference type="WBParaSite" id="PDA_v2.g3108.t1">
    <property type="protein sequence ID" value="PDA_v2.g3108.t1"/>
    <property type="gene ID" value="PDA_v2.g3108"/>
</dbReference>
<reference evidence="4" key="1">
    <citation type="submission" date="2022-11" db="UniProtKB">
        <authorList>
            <consortium name="WormBaseParasite"/>
        </authorList>
    </citation>
    <scope>IDENTIFICATION</scope>
</reference>
<dbReference type="InterPro" id="IPR011990">
    <property type="entry name" value="TPR-like_helical_dom_sf"/>
</dbReference>
<dbReference type="GO" id="GO:0072380">
    <property type="term" value="C:TRC complex"/>
    <property type="evidence" value="ECO:0007669"/>
    <property type="project" value="TreeGrafter"/>
</dbReference>
<evidence type="ECO:0000313" key="3">
    <source>
        <dbReference type="Proteomes" id="UP000887578"/>
    </source>
</evidence>
<dbReference type="SMART" id="SM00028">
    <property type="entry name" value="TPR"/>
    <property type="match status" value="3"/>
</dbReference>
<dbReference type="SUPFAM" id="SSF48452">
    <property type="entry name" value="TPR-like"/>
    <property type="match status" value="1"/>
</dbReference>
<evidence type="ECO:0000313" key="4">
    <source>
        <dbReference type="WBParaSite" id="PDA_v2.g3108.t1"/>
    </source>
</evidence>
<dbReference type="Proteomes" id="UP000887578">
    <property type="component" value="Unplaced"/>
</dbReference>
<dbReference type="PANTHER" id="PTHR45831">
    <property type="entry name" value="LD24721P"/>
    <property type="match status" value="1"/>
</dbReference>
<dbReference type="GO" id="GO:0006620">
    <property type="term" value="P:post-translational protein targeting to endoplasmic reticulum membrane"/>
    <property type="evidence" value="ECO:0007669"/>
    <property type="project" value="TreeGrafter"/>
</dbReference>
<organism evidence="3 4">
    <name type="scientific">Panagrolaimus davidi</name>
    <dbReference type="NCBI Taxonomy" id="227884"/>
    <lineage>
        <taxon>Eukaryota</taxon>
        <taxon>Metazoa</taxon>
        <taxon>Ecdysozoa</taxon>
        <taxon>Nematoda</taxon>
        <taxon>Chromadorea</taxon>
        <taxon>Rhabditida</taxon>
        <taxon>Tylenchina</taxon>
        <taxon>Panagrolaimomorpha</taxon>
        <taxon>Panagrolaimoidea</taxon>
        <taxon>Panagrolaimidae</taxon>
        <taxon>Panagrolaimus</taxon>
    </lineage>
</organism>
<dbReference type="InterPro" id="IPR019734">
    <property type="entry name" value="TPR_rpt"/>
</dbReference>
<dbReference type="Gene3D" id="1.25.40.10">
    <property type="entry name" value="Tetratricopeptide repeat domain"/>
    <property type="match status" value="1"/>
</dbReference>